<evidence type="ECO:0000313" key="14">
    <source>
        <dbReference type="EMBL" id="OBA22276.1"/>
    </source>
</evidence>
<keyword evidence="15" id="KW-1185">Reference proteome</keyword>
<evidence type="ECO:0000313" key="15">
    <source>
        <dbReference type="Proteomes" id="UP000092555"/>
    </source>
</evidence>
<evidence type="ECO:0000256" key="6">
    <source>
        <dbReference type="ARBA" id="ARBA00022454"/>
    </source>
</evidence>
<accession>A0A1A0HE56</accession>
<keyword evidence="9" id="KW-0804">Transcription</keyword>
<proteinExistence type="inferred from homology"/>
<dbReference type="Gene3D" id="2.30.29.120">
    <property type="match status" value="1"/>
</dbReference>
<keyword evidence="8" id="KW-0238">DNA-binding</keyword>
<dbReference type="RefSeq" id="XP_018712772.1">
    <property type="nucleotide sequence ID" value="XM_018858749.1"/>
</dbReference>
<comment type="subcellular location">
    <subcellularLocation>
        <location evidence="2">Chromosome</location>
    </subcellularLocation>
    <subcellularLocation>
        <location evidence="1">Nucleus</location>
    </subcellularLocation>
</comment>
<protein>
    <recommendedName>
        <fullName evidence="4">Histone chaperone RTT106</fullName>
    </recommendedName>
    <alternativeName>
        <fullName evidence="5">Histone chaperone rtt106</fullName>
    </alternativeName>
</protein>
<comment type="caution">
    <text evidence="14">The sequence shown here is derived from an EMBL/GenBank/DDBJ whole genome shotgun (WGS) entry which is preliminary data.</text>
</comment>
<dbReference type="PANTHER" id="PTHR45849">
    <property type="entry name" value="FACT COMPLEX SUBUNIT SSRP1"/>
    <property type="match status" value="1"/>
</dbReference>
<feature type="compositionally biased region" description="Polar residues" evidence="12">
    <location>
        <begin position="489"/>
        <end position="498"/>
    </location>
</feature>
<dbReference type="GeneID" id="30031725"/>
<dbReference type="Pfam" id="PF18469">
    <property type="entry name" value="PH_18"/>
    <property type="match status" value="1"/>
</dbReference>
<dbReference type="SMART" id="SM01287">
    <property type="entry name" value="Rtt106"/>
    <property type="match status" value="1"/>
</dbReference>
<name>A0A1A0HE56_9ASCO</name>
<evidence type="ECO:0000259" key="13">
    <source>
        <dbReference type="SMART" id="SM01287"/>
    </source>
</evidence>
<evidence type="ECO:0000256" key="2">
    <source>
        <dbReference type="ARBA" id="ARBA00004286"/>
    </source>
</evidence>
<dbReference type="GO" id="GO:0003677">
    <property type="term" value="F:DNA binding"/>
    <property type="evidence" value="ECO:0007669"/>
    <property type="project" value="UniProtKB-KW"/>
</dbReference>
<feature type="region of interest" description="Disordered" evidence="12">
    <location>
        <begin position="46"/>
        <end position="81"/>
    </location>
</feature>
<dbReference type="GO" id="GO:0005694">
    <property type="term" value="C:chromosome"/>
    <property type="evidence" value="ECO:0007669"/>
    <property type="project" value="UniProtKB-SubCell"/>
</dbReference>
<organism evidence="14 15">
    <name type="scientific">Metschnikowia bicuspidata var. bicuspidata NRRL YB-4993</name>
    <dbReference type="NCBI Taxonomy" id="869754"/>
    <lineage>
        <taxon>Eukaryota</taxon>
        <taxon>Fungi</taxon>
        <taxon>Dikarya</taxon>
        <taxon>Ascomycota</taxon>
        <taxon>Saccharomycotina</taxon>
        <taxon>Pichiomycetes</taxon>
        <taxon>Metschnikowiaceae</taxon>
        <taxon>Metschnikowia</taxon>
    </lineage>
</organism>
<dbReference type="GO" id="GO:0005634">
    <property type="term" value="C:nucleus"/>
    <property type="evidence" value="ECO:0007669"/>
    <property type="project" value="UniProtKB-SubCell"/>
</dbReference>
<keyword evidence="11" id="KW-0539">Nucleus</keyword>
<dbReference type="PANTHER" id="PTHR45849:SF3">
    <property type="entry name" value="HISTONE CHAPERONE RTT106"/>
    <property type="match status" value="1"/>
</dbReference>
<dbReference type="AlphaFoldDB" id="A0A1A0HE56"/>
<dbReference type="EMBL" id="LXTC01000002">
    <property type="protein sequence ID" value="OBA22276.1"/>
    <property type="molecule type" value="Genomic_DNA"/>
</dbReference>
<evidence type="ECO:0000256" key="4">
    <source>
        <dbReference type="ARBA" id="ARBA00017355"/>
    </source>
</evidence>
<dbReference type="SUPFAM" id="SSF50729">
    <property type="entry name" value="PH domain-like"/>
    <property type="match status" value="1"/>
</dbReference>
<evidence type="ECO:0000256" key="8">
    <source>
        <dbReference type="ARBA" id="ARBA00023125"/>
    </source>
</evidence>
<feature type="compositionally biased region" description="Basic and acidic residues" evidence="12">
    <location>
        <begin position="392"/>
        <end position="408"/>
    </location>
</feature>
<gene>
    <name evidence="14" type="ORF">METBIDRAFT_77727</name>
</gene>
<dbReference type="Proteomes" id="UP000092555">
    <property type="component" value="Unassembled WGS sequence"/>
</dbReference>
<dbReference type="InterPro" id="IPR050454">
    <property type="entry name" value="RTT106/SSRP1_HistChap/FACT"/>
</dbReference>
<dbReference type="OrthoDB" id="75754at2759"/>
<evidence type="ECO:0000256" key="11">
    <source>
        <dbReference type="ARBA" id="ARBA00023242"/>
    </source>
</evidence>
<sequence length="498" mass="53817">MSAAWIDDLPSKLKDQVRALVAEHPNSEPVLLQLASHYGCVVPNKRKKPNLGKVQQTPKKLPGNNSVKPEPNNTGVASGGPIKTEMLSQNVLNITSPIKADETIFEMTGLSFLSPLRRKLNLLFHLHMSENDKPLPVLSVVAPATNIPEISVTNLHSAIKLCLIIPILGNSTVSTKKDTVMMSLWLDDSAATSAGKNDPIICTFNLDLVKKQLMADGKIPAHAEAQVLLASSTSDAIKPINELIIDFLRRQFELCGVKLISFLPSAMPGKNELNMNDDNVICVSHISDTHNDLVMAGAYKGSKEGALLLASASSDSAYLIFGFKKPVLIMDFTSLKAVSYSNITRFTFSMMVTSVNKDGNEELYEFGMIDQKAFQAIDEFVKRKNIEDNSFDEKHREKRADTKTDASKSDAVGSLGDAGMAGSDEEDGTYMGAVEEDGSGSEVDEDYNSNAENGEDSGSDTSGSDTSGSEDDSEDDSGSDNEETNNDEVSNVNSGHLE</sequence>
<keyword evidence="7" id="KW-0805">Transcription regulation</keyword>
<comment type="similarity">
    <text evidence="3">Belongs to the RTT106 family.</text>
</comment>
<evidence type="ECO:0000256" key="9">
    <source>
        <dbReference type="ARBA" id="ARBA00023163"/>
    </source>
</evidence>
<evidence type="ECO:0000256" key="5">
    <source>
        <dbReference type="ARBA" id="ARBA00018462"/>
    </source>
</evidence>
<dbReference type="InterPro" id="IPR013719">
    <property type="entry name" value="RTT106/SPT16-like_middle_dom"/>
</dbReference>
<keyword evidence="6" id="KW-0158">Chromosome</keyword>
<dbReference type="STRING" id="869754.A0A1A0HE56"/>
<dbReference type="InterPro" id="IPR011993">
    <property type="entry name" value="PH-like_dom_sf"/>
</dbReference>
<feature type="compositionally biased region" description="Acidic residues" evidence="12">
    <location>
        <begin position="468"/>
        <end position="486"/>
    </location>
</feature>
<reference evidence="14 15" key="1">
    <citation type="submission" date="2016-05" db="EMBL/GenBank/DDBJ databases">
        <title>Comparative genomics of biotechnologically important yeasts.</title>
        <authorList>
            <consortium name="DOE Joint Genome Institute"/>
            <person name="Riley R."/>
            <person name="Haridas S."/>
            <person name="Wolfe K.H."/>
            <person name="Lopes M.R."/>
            <person name="Hittinger C.T."/>
            <person name="Goker M."/>
            <person name="Salamov A."/>
            <person name="Wisecaver J."/>
            <person name="Long T.M."/>
            <person name="Aerts A.L."/>
            <person name="Barry K."/>
            <person name="Choi C."/>
            <person name="Clum A."/>
            <person name="Coughlan A.Y."/>
            <person name="Deshpande S."/>
            <person name="Douglass A.P."/>
            <person name="Hanson S.J."/>
            <person name="Klenk H.-P."/>
            <person name="LaButti K."/>
            <person name="Lapidus A."/>
            <person name="Lindquist E."/>
            <person name="Lipzen A."/>
            <person name="Meier-kolthoff J.P."/>
            <person name="Ohm R.A."/>
            <person name="Otillar R.P."/>
            <person name="Pangilinan J."/>
            <person name="Peng Y."/>
            <person name="Rokas A."/>
            <person name="Rosa C.A."/>
            <person name="Scheuner C."/>
            <person name="Sibirny A.A."/>
            <person name="Slot J.C."/>
            <person name="Stielow J.B."/>
            <person name="Sun H."/>
            <person name="Kurtzman C.P."/>
            <person name="Blackwell M."/>
            <person name="Grigoriev I.V."/>
            <person name="Jeffries T.W."/>
        </authorList>
    </citation>
    <scope>NUCLEOTIDE SEQUENCE [LARGE SCALE GENOMIC DNA]</scope>
    <source>
        <strain evidence="14 15">NRRL YB-4993</strain>
    </source>
</reference>
<dbReference type="InterPro" id="IPR040770">
    <property type="entry name" value="Rtt106_PH"/>
</dbReference>
<feature type="compositionally biased region" description="Polar residues" evidence="12">
    <location>
        <begin position="53"/>
        <end position="76"/>
    </location>
</feature>
<evidence type="ECO:0000256" key="10">
    <source>
        <dbReference type="ARBA" id="ARBA00023186"/>
    </source>
</evidence>
<dbReference type="Pfam" id="PF08512">
    <property type="entry name" value="Rttp106-like_middle"/>
    <property type="match status" value="1"/>
</dbReference>
<feature type="compositionally biased region" description="Acidic residues" evidence="12">
    <location>
        <begin position="423"/>
        <end position="458"/>
    </location>
</feature>
<evidence type="ECO:0000256" key="12">
    <source>
        <dbReference type="SAM" id="MobiDB-lite"/>
    </source>
</evidence>
<evidence type="ECO:0000256" key="1">
    <source>
        <dbReference type="ARBA" id="ARBA00004123"/>
    </source>
</evidence>
<dbReference type="GO" id="GO:0031491">
    <property type="term" value="F:nucleosome binding"/>
    <property type="evidence" value="ECO:0007669"/>
    <property type="project" value="TreeGrafter"/>
</dbReference>
<dbReference type="GO" id="GO:0042393">
    <property type="term" value="F:histone binding"/>
    <property type="evidence" value="ECO:0007669"/>
    <property type="project" value="TreeGrafter"/>
</dbReference>
<feature type="region of interest" description="Disordered" evidence="12">
    <location>
        <begin position="392"/>
        <end position="498"/>
    </location>
</feature>
<feature type="domain" description="Histone chaperone RTT106/FACT complex subunit SPT16-like middle" evidence="13">
    <location>
        <begin position="293"/>
        <end position="391"/>
    </location>
</feature>
<keyword evidence="10" id="KW-0143">Chaperone</keyword>
<evidence type="ECO:0000256" key="7">
    <source>
        <dbReference type="ARBA" id="ARBA00023015"/>
    </source>
</evidence>
<evidence type="ECO:0000256" key="3">
    <source>
        <dbReference type="ARBA" id="ARBA00006159"/>
    </source>
</evidence>
<dbReference type="Gene3D" id="2.30.29.30">
    <property type="entry name" value="Pleckstrin-homology domain (PH domain)/Phosphotyrosine-binding domain (PTB)"/>
    <property type="match status" value="1"/>
</dbReference>